<dbReference type="Pfam" id="PF01555">
    <property type="entry name" value="N6_N4_Mtase"/>
    <property type="match status" value="1"/>
</dbReference>
<dbReference type="InterPro" id="IPR001091">
    <property type="entry name" value="RM_Methyltransferase"/>
</dbReference>
<dbReference type="Proteomes" id="UP000464178">
    <property type="component" value="Chromosome"/>
</dbReference>
<organism evidence="5 6">
    <name type="scientific">Gemmata massiliana</name>
    <dbReference type="NCBI Taxonomy" id="1210884"/>
    <lineage>
        <taxon>Bacteria</taxon>
        <taxon>Pseudomonadati</taxon>
        <taxon>Planctomycetota</taxon>
        <taxon>Planctomycetia</taxon>
        <taxon>Gemmatales</taxon>
        <taxon>Gemmataceae</taxon>
        <taxon>Gemmata</taxon>
    </lineage>
</organism>
<comment type="similarity">
    <text evidence="3">Belongs to the N(4)/N(6)-methyltransferase family.</text>
</comment>
<dbReference type="EMBL" id="LR593886">
    <property type="protein sequence ID" value="VTS01524.1"/>
    <property type="molecule type" value="Genomic_DNA"/>
</dbReference>
<evidence type="ECO:0000256" key="3">
    <source>
        <dbReference type="RuleBase" id="RU362026"/>
    </source>
</evidence>
<dbReference type="REBASE" id="372649">
    <property type="entry name" value="M.Gma9ORF78210P"/>
</dbReference>
<protein>
    <recommendedName>
        <fullName evidence="3">Methyltransferase</fullName>
        <ecNumber evidence="3">2.1.1.-</ecNumber>
    </recommendedName>
</protein>
<name>A0A6P2DJ26_9BACT</name>
<dbReference type="SUPFAM" id="SSF53335">
    <property type="entry name" value="S-adenosyl-L-methionine-dependent methyltransferases"/>
    <property type="match status" value="1"/>
</dbReference>
<reference evidence="5 6" key="1">
    <citation type="submission" date="2019-05" db="EMBL/GenBank/DDBJ databases">
        <authorList>
            <consortium name="Science for Life Laboratories"/>
        </authorList>
    </citation>
    <scope>NUCLEOTIDE SEQUENCE [LARGE SCALE GENOMIC DNA]</scope>
    <source>
        <strain evidence="5">Soil9</strain>
    </source>
</reference>
<gene>
    <name evidence="5" type="ORF">SOIL9_78210</name>
</gene>
<evidence type="ECO:0000313" key="5">
    <source>
        <dbReference type="EMBL" id="VTS01524.1"/>
    </source>
</evidence>
<dbReference type="AlphaFoldDB" id="A0A6P2DJ26"/>
<dbReference type="KEGG" id="gms:SOIL9_78210"/>
<dbReference type="Gene3D" id="3.40.50.150">
    <property type="entry name" value="Vaccinia Virus protein VP39"/>
    <property type="match status" value="1"/>
</dbReference>
<evidence type="ECO:0000313" key="6">
    <source>
        <dbReference type="Proteomes" id="UP000464178"/>
    </source>
</evidence>
<dbReference type="InterPro" id="IPR002941">
    <property type="entry name" value="DNA_methylase_N4/N6"/>
</dbReference>
<sequence>MGSTATGELPTAQEPVRVIEGESLAALREVPSGCVDAVLTAPPYSSGGFTRADRQRDVSVKYQQTGTRRQYPTFSGDARDQRAFGYWCALWLSECLRASKPGAVCGVFTDWRQLGETTNALQAGGWVYRGIVVWHKPGARPIQGRFCSECEYLVWGTNGPRPLSGSPFPGFYSVPVRQRDKHHLTGKPTDLMRALVKVCPPGGLILDCFAGSGTTGVAAALEGRRCLLIEREAPYAQMCRERAAQVIAPAN</sequence>
<proteinExistence type="inferred from homology"/>
<evidence type="ECO:0000256" key="2">
    <source>
        <dbReference type="ARBA" id="ARBA00022679"/>
    </source>
</evidence>
<evidence type="ECO:0000259" key="4">
    <source>
        <dbReference type="Pfam" id="PF01555"/>
    </source>
</evidence>
<dbReference type="RefSeq" id="WP_162672474.1">
    <property type="nucleotide sequence ID" value="NZ_LR593886.1"/>
</dbReference>
<accession>A0A6P2DJ26</accession>
<feature type="domain" description="DNA methylase N-4/N-6" evidence="4">
    <location>
        <begin position="179"/>
        <end position="238"/>
    </location>
</feature>
<keyword evidence="6" id="KW-1185">Reference proteome</keyword>
<keyword evidence="2 5" id="KW-0808">Transferase</keyword>
<dbReference type="InterPro" id="IPR029063">
    <property type="entry name" value="SAM-dependent_MTases_sf"/>
</dbReference>
<evidence type="ECO:0000256" key="1">
    <source>
        <dbReference type="ARBA" id="ARBA00022603"/>
    </source>
</evidence>
<dbReference type="PRINTS" id="PR00508">
    <property type="entry name" value="S21N4MTFRASE"/>
</dbReference>
<dbReference type="GO" id="GO:0008170">
    <property type="term" value="F:N-methyltransferase activity"/>
    <property type="evidence" value="ECO:0007669"/>
    <property type="project" value="InterPro"/>
</dbReference>
<dbReference type="EC" id="2.1.1.-" evidence="3"/>
<dbReference type="GO" id="GO:0032259">
    <property type="term" value="P:methylation"/>
    <property type="evidence" value="ECO:0007669"/>
    <property type="project" value="UniProtKB-KW"/>
</dbReference>
<dbReference type="GO" id="GO:0003677">
    <property type="term" value="F:DNA binding"/>
    <property type="evidence" value="ECO:0007669"/>
    <property type="project" value="InterPro"/>
</dbReference>
<keyword evidence="1 5" id="KW-0489">Methyltransferase</keyword>